<dbReference type="PANTHER" id="PTHR30012">
    <property type="entry name" value="GENERAL SECRETION PATHWAY PROTEIN"/>
    <property type="match status" value="1"/>
</dbReference>
<evidence type="ECO:0000256" key="7">
    <source>
        <dbReference type="ARBA" id="ARBA00022989"/>
    </source>
</evidence>
<evidence type="ECO:0000256" key="6">
    <source>
        <dbReference type="ARBA" id="ARBA00022692"/>
    </source>
</evidence>
<protein>
    <submittedName>
        <fullName evidence="12">Protein transport protein HofC</fullName>
    </submittedName>
</protein>
<evidence type="ECO:0000259" key="11">
    <source>
        <dbReference type="Pfam" id="PF00482"/>
    </source>
</evidence>
<evidence type="ECO:0000256" key="5">
    <source>
        <dbReference type="ARBA" id="ARBA00022519"/>
    </source>
</evidence>
<evidence type="ECO:0000256" key="10">
    <source>
        <dbReference type="SAM" id="Phobius"/>
    </source>
</evidence>
<dbReference type="PRINTS" id="PR00812">
    <property type="entry name" value="BCTERIALGSPF"/>
</dbReference>
<comment type="similarity">
    <text evidence="2 9">Belongs to the GSP F family.</text>
</comment>
<keyword evidence="5" id="KW-0997">Cell inner membrane</keyword>
<feature type="transmembrane region" description="Helical" evidence="10">
    <location>
        <begin position="373"/>
        <end position="398"/>
    </location>
</feature>
<comment type="subcellular location">
    <subcellularLocation>
        <location evidence="1 9">Cell inner membrane</location>
        <topology evidence="1 9">Multi-pass membrane protein</topology>
    </subcellularLocation>
</comment>
<organism evidence="12 13">
    <name type="scientific">Kosakonia radicincitans</name>
    <dbReference type="NCBI Taxonomy" id="283686"/>
    <lineage>
        <taxon>Bacteria</taxon>
        <taxon>Pseudomonadati</taxon>
        <taxon>Pseudomonadota</taxon>
        <taxon>Gammaproteobacteria</taxon>
        <taxon>Enterobacterales</taxon>
        <taxon>Enterobacteriaceae</taxon>
        <taxon>Kosakonia</taxon>
    </lineage>
</organism>
<evidence type="ECO:0000256" key="1">
    <source>
        <dbReference type="ARBA" id="ARBA00004429"/>
    </source>
</evidence>
<feature type="domain" description="Type II secretion system protein GspF" evidence="11">
    <location>
        <begin position="279"/>
        <end position="399"/>
    </location>
</feature>
<keyword evidence="8 10" id="KW-0472">Membrane</keyword>
<evidence type="ECO:0000313" key="13">
    <source>
        <dbReference type="Proteomes" id="UP000198760"/>
    </source>
</evidence>
<keyword evidence="3 9" id="KW-0813">Transport</keyword>
<evidence type="ECO:0000256" key="9">
    <source>
        <dbReference type="RuleBase" id="RU003923"/>
    </source>
</evidence>
<proteinExistence type="inferred from homology"/>
<dbReference type="InterPro" id="IPR001992">
    <property type="entry name" value="T2SS_GspF/T4SS_PilC_CS"/>
</dbReference>
<dbReference type="PROSITE" id="PS00874">
    <property type="entry name" value="T2SP_F"/>
    <property type="match status" value="1"/>
</dbReference>
<dbReference type="PANTHER" id="PTHR30012:SF7">
    <property type="entry name" value="PROTEIN TRANSPORT PROTEIN HOFC HOMOLOG"/>
    <property type="match status" value="1"/>
</dbReference>
<gene>
    <name evidence="12" type="ORF">SAMN03159428_03633</name>
</gene>
<evidence type="ECO:0000256" key="3">
    <source>
        <dbReference type="ARBA" id="ARBA00022448"/>
    </source>
</evidence>
<dbReference type="Gene3D" id="1.20.81.30">
    <property type="entry name" value="Type II secretion system (T2SS), domain F"/>
    <property type="match status" value="2"/>
</dbReference>
<accession>A0A1I7CXU6</accession>
<keyword evidence="7 10" id="KW-1133">Transmembrane helix</keyword>
<evidence type="ECO:0000256" key="4">
    <source>
        <dbReference type="ARBA" id="ARBA00022475"/>
    </source>
</evidence>
<reference evidence="12 13" key="1">
    <citation type="submission" date="2016-10" db="EMBL/GenBank/DDBJ databases">
        <authorList>
            <person name="Varghese N."/>
            <person name="Submissions S."/>
        </authorList>
    </citation>
    <scope>NUCLEOTIDE SEQUENCE [LARGE SCALE GENOMIC DNA]</scope>
    <source>
        <strain evidence="12 13">NFIX06</strain>
    </source>
</reference>
<evidence type="ECO:0000313" key="12">
    <source>
        <dbReference type="EMBL" id="SFU04196.1"/>
    </source>
</evidence>
<dbReference type="Proteomes" id="UP000198760">
    <property type="component" value="Unassembled WGS sequence"/>
</dbReference>
<dbReference type="EMBL" id="FPAV01000010">
    <property type="protein sequence ID" value="SFU04196.1"/>
    <property type="molecule type" value="Genomic_DNA"/>
</dbReference>
<feature type="transmembrane region" description="Helical" evidence="10">
    <location>
        <begin position="223"/>
        <end position="245"/>
    </location>
</feature>
<comment type="caution">
    <text evidence="12">The sequence shown here is derived from an EMBL/GenBank/DDBJ whole genome shotgun (WGS) entry which is preliminary data.</text>
</comment>
<feature type="transmembrane region" description="Helical" evidence="10">
    <location>
        <begin position="178"/>
        <end position="203"/>
    </location>
</feature>
<dbReference type="InterPro" id="IPR018076">
    <property type="entry name" value="T2SS_GspF_dom"/>
</dbReference>
<feature type="domain" description="Type II secretion system protein GspF" evidence="11">
    <location>
        <begin position="75"/>
        <end position="197"/>
    </location>
</feature>
<dbReference type="Pfam" id="PF00482">
    <property type="entry name" value="T2SSF"/>
    <property type="match status" value="2"/>
</dbReference>
<dbReference type="NCBIfam" id="NF007861">
    <property type="entry name" value="PRK10573.1"/>
    <property type="match status" value="1"/>
</dbReference>
<evidence type="ECO:0000256" key="8">
    <source>
        <dbReference type="ARBA" id="ARBA00023136"/>
    </source>
</evidence>
<dbReference type="InterPro" id="IPR042094">
    <property type="entry name" value="T2SS_GspF_sf"/>
</dbReference>
<sequence>MTNWYAFWVFRMASKHLWLWSGLDDSGALQSGTHWNENRDGVVLLLHQRQIHLLTLKRCPVRRTLWQAEHGCSVLQQLATLLQAGLTLPEGLQLLAEQHPARQWQALLRQLAQTLEQGETFSAALRQWPDVFPPLWLAMIRTGELTGKLDECCFKLVSQQQAQRELALKVKKALRYPLIILSLTAAVVLAMIYLVLPEFSAIYQTFNTPLPVLTRGVIATADVMQRCALPLIVFIALILGVMRSLRHHPGWLRYRQRLLLATPVMGQLIRGQRLSQIFTVLSLTQRAGIAFLQGLESVKETLTCPYWRDILQRAHQEITQGMSISAALKESGEFPTLCIQLIRTGEVSGALDTMLYNLAQHHSEQTQRQADGLAAVLEPLLLVATGLIIGVLVVAMYLPIFHLGDAMSGAG</sequence>
<keyword evidence="6 9" id="KW-0812">Transmembrane</keyword>
<dbReference type="InterPro" id="IPR003004">
    <property type="entry name" value="GspF/PilC"/>
</dbReference>
<keyword evidence="4" id="KW-1003">Cell membrane</keyword>
<name>A0A1I7CXU6_9ENTR</name>
<evidence type="ECO:0000256" key="2">
    <source>
        <dbReference type="ARBA" id="ARBA00005745"/>
    </source>
</evidence>
<keyword evidence="13" id="KW-1185">Reference proteome</keyword>